<dbReference type="GO" id="GO:0000049">
    <property type="term" value="F:tRNA binding"/>
    <property type="evidence" value="ECO:0007669"/>
    <property type="project" value="TreeGrafter"/>
</dbReference>
<dbReference type="Pfam" id="PF23936">
    <property type="entry name" value="HB_ELP1"/>
    <property type="match status" value="1"/>
</dbReference>
<dbReference type="UniPathway" id="UPA00988"/>
<dbReference type="InterPro" id="IPR056169">
    <property type="entry name" value="HB_ELP1"/>
</dbReference>
<evidence type="ECO:0000259" key="7">
    <source>
        <dbReference type="Pfam" id="PF04762"/>
    </source>
</evidence>
<feature type="domain" description="ELP1 TPR" evidence="9">
    <location>
        <begin position="1026"/>
        <end position="1188"/>
    </location>
</feature>
<accession>A0A067PNA3</accession>
<dbReference type="GO" id="GO:0033588">
    <property type="term" value="C:elongator holoenzyme complex"/>
    <property type="evidence" value="ECO:0007669"/>
    <property type="project" value="InterPro"/>
</dbReference>
<dbReference type="HOGENOM" id="CLU_001477_0_0_1"/>
<feature type="domain" description="ELP1 first N-terminal beta-propeller" evidence="7">
    <location>
        <begin position="1"/>
        <end position="450"/>
    </location>
</feature>
<dbReference type="GO" id="GO:0005829">
    <property type="term" value="C:cytosol"/>
    <property type="evidence" value="ECO:0007669"/>
    <property type="project" value="TreeGrafter"/>
</dbReference>
<comment type="pathway">
    <text evidence="2">tRNA modification; 5-methoxycarbonylmethyl-2-thiouridine-tRNA biosynthesis.</text>
</comment>
<sequence>MRNLTLTSTLNTTLALPTSHTISNTTFNLDQNLVYASSERISADAEVEVDIWGVDAEGEATILTTLTSFTVPDAQPPYQVISLHFISETHSLVAILHSGDILTIPLNSPFPEAEVVGTTDSPILAAEWSPDDSLLVLITSTQNLILMTSSFDVLSESSLNTDEFGEETPINVGWGSKSTQFHGSLGKGAALSPSTQKIGCSPDDDGLPRISWRGDASFFVTSSLSQGPSSKHRVLRVYNPQATLQSTSELIPGLEHVVAWRPSGNLVVASQRFGDVPGGGARGGGVNGGLGGGEGDGGRGEGGGLGSGRQNRHDIVFFERNGLRHGEFSIREGDLSAGGFANQIDATPTDEIDSKPAAEIDSEPTPEIARPTAEITKPTTEIEKKWGYRVKEVSWSSDSRVLGVWYETGFGDVVQLYTTSNYHWYLKQEILAPSDAKGKGRFTSVVWHPEEMRVVLCTRSKIIQRTYTFETSTSRSLPPHDTGSVGVIDGPKILLTPFRTQNVPPPMSSYQLSLNHHRVPIHFSFSSPSPSYPSPSEILAVLYESSYLELYALHTRLPQKKKKGGGKVMDPRVVWEGNVRFEGGCRQVLVSECDQGGEGGEGGKGEGKMVVVILGAEGGKDLVSVIELLEGAEVESKGGKNGKEEGKWEMGEKSEIRMSGVNGRLVPVGGGREVMWQAPDGELFQVQTETETISPISQFPEFCLETECIPISPSPWIPNPRFLFVGFSSTSSKLYITLSPSPTPYTLATNVTSFTIASGFVIYTTTAHLAHFAPIASLISLLTSQINGDTNEEEEVSLKLGKSEWEQRRVERGSRIVVAVPSTMSLVLQMPRGNLETVNPRPLVMEVVKQDINAGDYRKAFLACRKHRIDLNVLVEHDQESFMVNLESFVEQIDDVEYMNLFLTSIGRGTQSIESIAKICDSIRLQLEKVDLKKYVNSILTAYVVKNPPDHEAALSLLLRLRDSEPSLVEDAVKYIIFLVDAERLLDTAIGMYDFSIFLMIAQHAQKDPREYLPFLRELRALEKYYQRFRIDDHLRRHEKALRNLSLAGPERFEEAMTYVEKHRLYQLALSLWKGTERYEAVLDVYGDWLFERREFKQAALAFLEAGKRPKAMIAHEKALEWQELFDLAMVEQMSEDEITDMGYRVAEDLSSKKRFSEAARVLLDYVKDVRQAVIALVEGHAFSEARRIVTLQKKPDLLTEIIYPGTLETRAQIGDDISEMRDQLRKQVTRLRELRVKKVEEPDSFYGVEDTDLHNVDVMTDISQAPTTFTRYTVAPSAASKTSSKRSSRSKRKMERKVGSGRKGTVDEEEYLLKSITKLVARFTTAQGETSNLLPHLLQFTPEHRAEGISLQSDLAAFEVELKQAVEEVWTRPPSETQQDEEGAVGDGWAKRMEQIEKNRMVNPLDKVVKPDVSAGEWRIPLLDIPQA</sequence>
<evidence type="ECO:0000256" key="6">
    <source>
        <dbReference type="SAM" id="MobiDB-lite"/>
    </source>
</evidence>
<dbReference type="InterPro" id="IPR056164">
    <property type="entry name" value="Beta-prop_ELP1_1st"/>
</dbReference>
<evidence type="ECO:0000256" key="1">
    <source>
        <dbReference type="ARBA" id="ARBA00004496"/>
    </source>
</evidence>
<evidence type="ECO:0000256" key="3">
    <source>
        <dbReference type="ARBA" id="ARBA00006086"/>
    </source>
</evidence>
<evidence type="ECO:0000313" key="13">
    <source>
        <dbReference type="Proteomes" id="UP000027265"/>
    </source>
</evidence>
<feature type="region of interest" description="Disordered" evidence="6">
    <location>
        <begin position="1275"/>
        <end position="1305"/>
    </location>
</feature>
<evidence type="ECO:0000256" key="4">
    <source>
        <dbReference type="ARBA" id="ARBA00022490"/>
    </source>
</evidence>
<evidence type="ECO:0008006" key="14">
    <source>
        <dbReference type="Google" id="ProtNLM"/>
    </source>
</evidence>
<feature type="domain" description="ELP1 alpha-solenoid" evidence="10">
    <location>
        <begin position="841"/>
        <end position="906"/>
    </location>
</feature>
<dbReference type="Pfam" id="PF23797">
    <property type="entry name" value="Beta-prop_ELP1_2nd"/>
    <property type="match status" value="2"/>
</dbReference>
<evidence type="ECO:0000259" key="10">
    <source>
        <dbReference type="Pfam" id="PF23925"/>
    </source>
</evidence>
<dbReference type="Proteomes" id="UP000027265">
    <property type="component" value="Unassembled WGS sequence"/>
</dbReference>
<dbReference type="Pfam" id="PF23878">
    <property type="entry name" value="TPR_ELP1"/>
    <property type="match status" value="1"/>
</dbReference>
<evidence type="ECO:0000259" key="8">
    <source>
        <dbReference type="Pfam" id="PF23797"/>
    </source>
</evidence>
<dbReference type="InterPro" id="IPR056166">
    <property type="entry name" value="TPR_ELP1"/>
</dbReference>
<feature type="compositionally biased region" description="Basic residues" evidence="6">
    <location>
        <begin position="1284"/>
        <end position="1296"/>
    </location>
</feature>
<evidence type="ECO:0000259" key="11">
    <source>
        <dbReference type="Pfam" id="PF23936"/>
    </source>
</evidence>
<comment type="subcellular location">
    <subcellularLocation>
        <location evidence="1">Cytoplasm</location>
    </subcellularLocation>
</comment>
<comment type="similarity">
    <text evidence="3">Belongs to the ELP1/IKA1 family.</text>
</comment>
<dbReference type="PANTHER" id="PTHR12747:SF0">
    <property type="entry name" value="ELONGATOR COMPLEX PROTEIN 1"/>
    <property type="match status" value="1"/>
</dbReference>
<keyword evidence="13" id="KW-1185">Reference proteome</keyword>
<dbReference type="InParanoid" id="A0A067PNA3"/>
<evidence type="ECO:0000256" key="5">
    <source>
        <dbReference type="ARBA" id="ARBA00022694"/>
    </source>
</evidence>
<dbReference type="SUPFAM" id="SSF69322">
    <property type="entry name" value="Tricorn protease domain 2"/>
    <property type="match status" value="1"/>
</dbReference>
<gene>
    <name evidence="12" type="ORF">JAAARDRAFT_36447</name>
</gene>
<dbReference type="FunCoup" id="A0A067PNA3">
    <property type="interactions" value="486"/>
</dbReference>
<dbReference type="PIRSF" id="PIRSF017233">
    <property type="entry name" value="IKAP"/>
    <property type="match status" value="1"/>
</dbReference>
<feature type="region of interest" description="Disordered" evidence="6">
    <location>
        <begin position="340"/>
        <end position="369"/>
    </location>
</feature>
<name>A0A067PNA3_9AGAM</name>
<dbReference type="EMBL" id="KL197722">
    <property type="protein sequence ID" value="KDQ56269.1"/>
    <property type="molecule type" value="Genomic_DNA"/>
</dbReference>
<dbReference type="GO" id="GO:0002926">
    <property type="term" value="P:tRNA wobble base 5-methoxycarbonylmethyl-2-thiouridinylation"/>
    <property type="evidence" value="ECO:0007669"/>
    <property type="project" value="TreeGrafter"/>
</dbReference>
<feature type="domain" description="ELP1 alpha-solenoid" evidence="10">
    <location>
        <begin position="914"/>
        <end position="1019"/>
    </location>
</feature>
<dbReference type="PANTHER" id="PTHR12747">
    <property type="entry name" value="ELONGATOR COMPLEX PROTEIN 1"/>
    <property type="match status" value="1"/>
</dbReference>
<reference evidence="13" key="1">
    <citation type="journal article" date="2014" name="Proc. Natl. Acad. Sci. U.S.A.">
        <title>Extensive sampling of basidiomycete genomes demonstrates inadequacy of the white-rot/brown-rot paradigm for wood decay fungi.</title>
        <authorList>
            <person name="Riley R."/>
            <person name="Salamov A.A."/>
            <person name="Brown D.W."/>
            <person name="Nagy L.G."/>
            <person name="Floudas D."/>
            <person name="Held B.W."/>
            <person name="Levasseur A."/>
            <person name="Lombard V."/>
            <person name="Morin E."/>
            <person name="Otillar R."/>
            <person name="Lindquist E.A."/>
            <person name="Sun H."/>
            <person name="LaButti K.M."/>
            <person name="Schmutz J."/>
            <person name="Jabbour D."/>
            <person name="Luo H."/>
            <person name="Baker S.E."/>
            <person name="Pisabarro A.G."/>
            <person name="Walton J.D."/>
            <person name="Blanchette R.A."/>
            <person name="Henrissat B."/>
            <person name="Martin F."/>
            <person name="Cullen D."/>
            <person name="Hibbett D.S."/>
            <person name="Grigoriev I.V."/>
        </authorList>
    </citation>
    <scope>NUCLEOTIDE SEQUENCE [LARGE SCALE GENOMIC DNA]</scope>
    <source>
        <strain evidence="13">MUCL 33604</strain>
    </source>
</reference>
<dbReference type="InterPro" id="IPR056165">
    <property type="entry name" value="Beta-prop_ELP1_2nd"/>
</dbReference>
<dbReference type="Pfam" id="PF04762">
    <property type="entry name" value="Beta-prop_ELP1_1st"/>
    <property type="match status" value="1"/>
</dbReference>
<evidence type="ECO:0000256" key="2">
    <source>
        <dbReference type="ARBA" id="ARBA00005043"/>
    </source>
</evidence>
<dbReference type="STRING" id="933084.A0A067PNA3"/>
<protein>
    <recommendedName>
        <fullName evidence="14">Elongator complex protein 1</fullName>
    </recommendedName>
</protein>
<organism evidence="12 13">
    <name type="scientific">Jaapia argillacea MUCL 33604</name>
    <dbReference type="NCBI Taxonomy" id="933084"/>
    <lineage>
        <taxon>Eukaryota</taxon>
        <taxon>Fungi</taxon>
        <taxon>Dikarya</taxon>
        <taxon>Basidiomycota</taxon>
        <taxon>Agaricomycotina</taxon>
        <taxon>Agaricomycetes</taxon>
        <taxon>Agaricomycetidae</taxon>
        <taxon>Jaapiales</taxon>
        <taxon>Jaapiaceae</taxon>
        <taxon>Jaapia</taxon>
    </lineage>
</organism>
<dbReference type="Pfam" id="PF23925">
    <property type="entry name" value="A-sol_ELP1"/>
    <property type="match status" value="2"/>
</dbReference>
<keyword evidence="5" id="KW-0819">tRNA processing</keyword>
<dbReference type="OrthoDB" id="40048at2759"/>
<dbReference type="InterPro" id="IPR006849">
    <property type="entry name" value="Elp1"/>
</dbReference>
<evidence type="ECO:0000313" key="12">
    <source>
        <dbReference type="EMBL" id="KDQ56269.1"/>
    </source>
</evidence>
<feature type="domain" description="ELP1 N-terminal second beta-propeller" evidence="8">
    <location>
        <begin position="487"/>
        <end position="556"/>
    </location>
</feature>
<feature type="domain" description="ELP1 N-terminal second beta-propeller" evidence="8">
    <location>
        <begin position="674"/>
        <end position="817"/>
    </location>
</feature>
<feature type="domain" description="ELP1 three-helical bundle" evidence="11">
    <location>
        <begin position="1199"/>
        <end position="1369"/>
    </location>
</feature>
<dbReference type="InterPro" id="IPR056167">
    <property type="entry name" value="A-sol_ELP1"/>
</dbReference>
<proteinExistence type="inferred from homology"/>
<feature type="compositionally biased region" description="Gly residues" evidence="6">
    <location>
        <begin position="278"/>
        <end position="307"/>
    </location>
</feature>
<evidence type="ECO:0000259" key="9">
    <source>
        <dbReference type="Pfam" id="PF23878"/>
    </source>
</evidence>
<keyword evidence="4" id="KW-0963">Cytoplasm</keyword>
<feature type="region of interest" description="Disordered" evidence="6">
    <location>
        <begin position="278"/>
        <end position="311"/>
    </location>
</feature>